<accession>A0A1Z5KLY8</accession>
<dbReference type="PANTHER" id="PTHR31350">
    <property type="entry name" value="SI:DKEY-261L7.2"/>
    <property type="match status" value="1"/>
</dbReference>
<dbReference type="EMBL" id="BDSP01000252">
    <property type="protein sequence ID" value="GAX27041.1"/>
    <property type="molecule type" value="Genomic_DNA"/>
</dbReference>
<dbReference type="Proteomes" id="UP000198406">
    <property type="component" value="Unassembled WGS sequence"/>
</dbReference>
<feature type="domain" description="Protein SirB1 N-terminal" evidence="1">
    <location>
        <begin position="198"/>
        <end position="344"/>
    </location>
</feature>
<proteinExistence type="predicted"/>
<gene>
    <name evidence="2" type="ORF">FisN_9Lh358</name>
</gene>
<protein>
    <submittedName>
        <fullName evidence="2">F-box protein 21</fullName>
    </submittedName>
</protein>
<name>A0A1Z5KLY8_FISSO</name>
<comment type="caution">
    <text evidence="2">The sequence shown here is derived from an EMBL/GenBank/DDBJ whole genome shotgun (WGS) entry which is preliminary data.</text>
</comment>
<sequence length="413" mass="46816">MSILQELPTAMLYCIALYIPDGVTLCHFESTCRNVRAALQSTMDPWHVLYCKRWSFRDTGMSFFDKQAYAERHAKDREAKHLCQSILQRAATADPSEDVKAKEQANDKDFRRLFAMGKDIFDECWTVHDQIQSASDRERSKTLLLHLQFAAIITDLVNSIHYQRPASSDERLEQLAILVSLLACNDAYRNFDQFAEEAIRAPLEAMAQTVRERLTGRSSTTAQIIETIHQLFFLEEGFSGNTEDYYNIENSFLHFALQRKCAIPMTLAILYKGVARRLNVEVHIIGLPGQIVVGIPALGYHVDVFNGGRVLHREDLVEICNSNGHAFHEELLDPLSPERTVSRIGHNIMTCVGRAAGNVTAAASPSALRLIMAISLNMTLRDPRQTELVFGQCHMSLVNRWNRLYGRSDDEQL</sequence>
<dbReference type="AlphaFoldDB" id="A0A1Z5KLY8"/>
<evidence type="ECO:0000313" key="2">
    <source>
        <dbReference type="EMBL" id="GAX27041.1"/>
    </source>
</evidence>
<dbReference type="PANTHER" id="PTHR31350:SF27">
    <property type="entry name" value="HEMIMETHYLATED DNA-BINDING DOMAIN-CONTAINING PROTEIN"/>
    <property type="match status" value="1"/>
</dbReference>
<evidence type="ECO:0000259" key="1">
    <source>
        <dbReference type="Pfam" id="PF13369"/>
    </source>
</evidence>
<dbReference type="Pfam" id="PF13369">
    <property type="entry name" value="Transglut_core2"/>
    <property type="match status" value="1"/>
</dbReference>
<keyword evidence="3" id="KW-1185">Reference proteome</keyword>
<organism evidence="2 3">
    <name type="scientific">Fistulifera solaris</name>
    <name type="common">Oleaginous diatom</name>
    <dbReference type="NCBI Taxonomy" id="1519565"/>
    <lineage>
        <taxon>Eukaryota</taxon>
        <taxon>Sar</taxon>
        <taxon>Stramenopiles</taxon>
        <taxon>Ochrophyta</taxon>
        <taxon>Bacillariophyta</taxon>
        <taxon>Bacillariophyceae</taxon>
        <taxon>Bacillariophycidae</taxon>
        <taxon>Naviculales</taxon>
        <taxon>Naviculaceae</taxon>
        <taxon>Fistulifera</taxon>
    </lineage>
</organism>
<reference evidence="2 3" key="1">
    <citation type="journal article" date="2015" name="Plant Cell">
        <title>Oil accumulation by the oleaginous diatom Fistulifera solaris as revealed by the genome and transcriptome.</title>
        <authorList>
            <person name="Tanaka T."/>
            <person name="Maeda Y."/>
            <person name="Veluchamy A."/>
            <person name="Tanaka M."/>
            <person name="Abida H."/>
            <person name="Marechal E."/>
            <person name="Bowler C."/>
            <person name="Muto M."/>
            <person name="Sunaga Y."/>
            <person name="Tanaka M."/>
            <person name="Yoshino T."/>
            <person name="Taniguchi T."/>
            <person name="Fukuda Y."/>
            <person name="Nemoto M."/>
            <person name="Matsumoto M."/>
            <person name="Wong P.S."/>
            <person name="Aburatani S."/>
            <person name="Fujibuchi W."/>
        </authorList>
    </citation>
    <scope>NUCLEOTIDE SEQUENCE [LARGE SCALE GENOMIC DNA]</scope>
    <source>
        <strain evidence="2 3">JPCC DA0580</strain>
    </source>
</reference>
<dbReference type="InParanoid" id="A0A1Z5KLY8"/>
<dbReference type="InterPro" id="IPR032698">
    <property type="entry name" value="SirB1_N"/>
</dbReference>
<dbReference type="OrthoDB" id="28868at2759"/>
<evidence type="ECO:0000313" key="3">
    <source>
        <dbReference type="Proteomes" id="UP000198406"/>
    </source>
</evidence>